<gene>
    <name evidence="2" type="ORF">DOTSEDRAFT_39549</name>
</gene>
<organism evidence="2 3">
    <name type="scientific">Dothistroma septosporum (strain NZE10 / CBS 128990)</name>
    <name type="common">Red band needle blight fungus</name>
    <name type="synonym">Mycosphaerella pini</name>
    <dbReference type="NCBI Taxonomy" id="675120"/>
    <lineage>
        <taxon>Eukaryota</taxon>
        <taxon>Fungi</taxon>
        <taxon>Dikarya</taxon>
        <taxon>Ascomycota</taxon>
        <taxon>Pezizomycotina</taxon>
        <taxon>Dothideomycetes</taxon>
        <taxon>Dothideomycetidae</taxon>
        <taxon>Mycosphaerellales</taxon>
        <taxon>Mycosphaerellaceae</taxon>
        <taxon>Dothistroma</taxon>
    </lineage>
</organism>
<reference evidence="2 3" key="2">
    <citation type="journal article" date="2012" name="PLoS Pathog.">
        <title>Diverse lifestyles and strategies of plant pathogenesis encoded in the genomes of eighteen Dothideomycetes fungi.</title>
        <authorList>
            <person name="Ohm R.A."/>
            <person name="Feau N."/>
            <person name="Henrissat B."/>
            <person name="Schoch C.L."/>
            <person name="Horwitz B.A."/>
            <person name="Barry K.W."/>
            <person name="Condon B.J."/>
            <person name="Copeland A.C."/>
            <person name="Dhillon B."/>
            <person name="Glaser F."/>
            <person name="Hesse C.N."/>
            <person name="Kosti I."/>
            <person name="LaButti K."/>
            <person name="Lindquist E.A."/>
            <person name="Lucas S."/>
            <person name="Salamov A.A."/>
            <person name="Bradshaw R.E."/>
            <person name="Ciuffetti L."/>
            <person name="Hamelin R.C."/>
            <person name="Kema G.H.J."/>
            <person name="Lawrence C."/>
            <person name="Scott J.A."/>
            <person name="Spatafora J.W."/>
            <person name="Turgeon B.G."/>
            <person name="de Wit P.J.G.M."/>
            <person name="Zhong S."/>
            <person name="Goodwin S.B."/>
            <person name="Grigoriev I.V."/>
        </authorList>
    </citation>
    <scope>NUCLEOTIDE SEQUENCE [LARGE SCALE GENOMIC DNA]</scope>
    <source>
        <strain evidence="3">NZE10 / CBS 128990</strain>
    </source>
</reference>
<evidence type="ECO:0000259" key="1">
    <source>
        <dbReference type="PROSITE" id="PS50181"/>
    </source>
</evidence>
<dbReference type="AlphaFoldDB" id="N1PC35"/>
<dbReference type="HOGENOM" id="CLU_562604_0_0_1"/>
<accession>N1PC35</accession>
<sequence>MSLGFDVYFEVGNIDFLSLPAFSMPKSQEHKSFTMADFEKSSKAKDCFTALPSELQLAILENMNACDLAMMSCASKHFQAIVERWENVLTEKIFSQQRQRLQQAIRALNYNFSWKPADLDDLGQHLLDCLIDFDKTYHVLENTKHNLDKMHFFTTFFMKSCRLDVTSTHEDIETATLKKGPLTPHEKFLTSLTNRAILNRSQSLEIIIQALACDLIRHQRNLSSDDDNTNREFAFQPSREQAEESWAKRQTYCPTWTQHFNPLFAQVGATRPFHHSSHAVLPLSRIARLQDRIAPFTALPASAADLDETIEPDCEDMVYVSSSSSSSSSSLTLMKYHENDNDAFKYPALQQAALMESAEVWHSAIYTWYASHRGGQMKGIRDRVTPLLEDLKDAWQSIPDRPVETLITSVWLHPVIFEVEDALRAFGENVRDFVVRVMAEEGEVVLAGLMARYCPLRILEARERVDYGTDFGLGYVEGGRMDWLM</sequence>
<dbReference type="PROSITE" id="PS50181">
    <property type="entry name" value="FBOX"/>
    <property type="match status" value="1"/>
</dbReference>
<feature type="domain" description="F-box" evidence="1">
    <location>
        <begin position="45"/>
        <end position="93"/>
    </location>
</feature>
<dbReference type="InterPro" id="IPR036047">
    <property type="entry name" value="F-box-like_dom_sf"/>
</dbReference>
<proteinExistence type="predicted"/>
<name>N1PC35_DOTSN</name>
<evidence type="ECO:0000313" key="3">
    <source>
        <dbReference type="Proteomes" id="UP000016933"/>
    </source>
</evidence>
<dbReference type="InterPro" id="IPR001810">
    <property type="entry name" value="F-box_dom"/>
</dbReference>
<dbReference type="EMBL" id="KB446547">
    <property type="protein sequence ID" value="EME38576.1"/>
    <property type="molecule type" value="Genomic_DNA"/>
</dbReference>
<dbReference type="SUPFAM" id="SSF81383">
    <property type="entry name" value="F-box domain"/>
    <property type="match status" value="1"/>
</dbReference>
<reference evidence="3" key="1">
    <citation type="journal article" date="2012" name="PLoS Genet.">
        <title>The genomes of the fungal plant pathogens Cladosporium fulvum and Dothistroma septosporum reveal adaptation to different hosts and lifestyles but also signatures of common ancestry.</title>
        <authorList>
            <person name="de Wit P.J.G.M."/>
            <person name="van der Burgt A."/>
            <person name="Oekmen B."/>
            <person name="Stergiopoulos I."/>
            <person name="Abd-Elsalam K.A."/>
            <person name="Aerts A.L."/>
            <person name="Bahkali A.H."/>
            <person name="Beenen H.G."/>
            <person name="Chettri P."/>
            <person name="Cox M.P."/>
            <person name="Datema E."/>
            <person name="de Vries R.P."/>
            <person name="Dhillon B."/>
            <person name="Ganley A.R."/>
            <person name="Griffiths S.A."/>
            <person name="Guo Y."/>
            <person name="Hamelin R.C."/>
            <person name="Henrissat B."/>
            <person name="Kabir M.S."/>
            <person name="Jashni M.K."/>
            <person name="Kema G."/>
            <person name="Klaubauf S."/>
            <person name="Lapidus A."/>
            <person name="Levasseur A."/>
            <person name="Lindquist E."/>
            <person name="Mehrabi R."/>
            <person name="Ohm R.A."/>
            <person name="Owen T.J."/>
            <person name="Salamov A."/>
            <person name="Schwelm A."/>
            <person name="Schijlen E."/>
            <person name="Sun H."/>
            <person name="van den Burg H.A."/>
            <person name="van Ham R.C.H.J."/>
            <person name="Zhang S."/>
            <person name="Goodwin S.B."/>
            <person name="Grigoriev I.V."/>
            <person name="Collemare J."/>
            <person name="Bradshaw R.E."/>
        </authorList>
    </citation>
    <scope>NUCLEOTIDE SEQUENCE [LARGE SCALE GENOMIC DNA]</scope>
    <source>
        <strain evidence="3">NZE10 / CBS 128990</strain>
    </source>
</reference>
<keyword evidence="3" id="KW-1185">Reference proteome</keyword>
<evidence type="ECO:0000313" key="2">
    <source>
        <dbReference type="EMBL" id="EME38576.1"/>
    </source>
</evidence>
<dbReference type="Gene3D" id="1.20.1280.50">
    <property type="match status" value="1"/>
</dbReference>
<dbReference type="Pfam" id="PF00646">
    <property type="entry name" value="F-box"/>
    <property type="match status" value="1"/>
</dbReference>
<protein>
    <recommendedName>
        <fullName evidence="1">F-box domain-containing protein</fullName>
    </recommendedName>
</protein>
<dbReference type="Proteomes" id="UP000016933">
    <property type="component" value="Unassembled WGS sequence"/>
</dbReference>